<name>A0A1W2A439_9BURK</name>
<dbReference type="Gene3D" id="3.90.226.10">
    <property type="entry name" value="2-enoyl-CoA Hydratase, Chain A, domain 1"/>
    <property type="match status" value="1"/>
</dbReference>
<dbReference type="RefSeq" id="WP_084283614.1">
    <property type="nucleotide sequence ID" value="NZ_FWXJ01000007.1"/>
</dbReference>
<comment type="similarity">
    <text evidence="1">Belongs to the enoyl-CoA hydratase/isomerase family.</text>
</comment>
<dbReference type="InterPro" id="IPR001753">
    <property type="entry name" value="Enoyl-CoA_hydra/iso"/>
</dbReference>
<organism evidence="3 4">
    <name type="scientific">Polynucleobacter kasalickyi</name>
    <dbReference type="NCBI Taxonomy" id="1938817"/>
    <lineage>
        <taxon>Bacteria</taxon>
        <taxon>Pseudomonadati</taxon>
        <taxon>Pseudomonadota</taxon>
        <taxon>Betaproteobacteria</taxon>
        <taxon>Burkholderiales</taxon>
        <taxon>Burkholderiaceae</taxon>
        <taxon>Polynucleobacter</taxon>
    </lineage>
</organism>
<proteinExistence type="inferred from homology"/>
<dbReference type="AlphaFoldDB" id="A0A1W2A439"/>
<evidence type="ECO:0000256" key="1">
    <source>
        <dbReference type="ARBA" id="ARBA00005254"/>
    </source>
</evidence>
<dbReference type="PANTHER" id="PTHR11941:SF54">
    <property type="entry name" value="ENOYL-COA HYDRATASE, MITOCHONDRIAL"/>
    <property type="match status" value="1"/>
</dbReference>
<evidence type="ECO:0000313" key="4">
    <source>
        <dbReference type="Proteomes" id="UP000192708"/>
    </source>
</evidence>
<dbReference type="InterPro" id="IPR029045">
    <property type="entry name" value="ClpP/crotonase-like_dom_sf"/>
</dbReference>
<dbReference type="CDD" id="cd06558">
    <property type="entry name" value="crotonase-like"/>
    <property type="match status" value="1"/>
</dbReference>
<dbReference type="PANTHER" id="PTHR11941">
    <property type="entry name" value="ENOYL-COA HYDRATASE-RELATED"/>
    <property type="match status" value="1"/>
</dbReference>
<dbReference type="OrthoDB" id="9148881at2"/>
<evidence type="ECO:0000313" key="3">
    <source>
        <dbReference type="EMBL" id="SMC55406.1"/>
    </source>
</evidence>
<gene>
    <name evidence="3" type="ORF">SAMN06296008_107100</name>
</gene>
<dbReference type="EMBL" id="FWXJ01000007">
    <property type="protein sequence ID" value="SMC55406.1"/>
    <property type="molecule type" value="Genomic_DNA"/>
</dbReference>
<evidence type="ECO:0000256" key="2">
    <source>
        <dbReference type="ARBA" id="ARBA00023239"/>
    </source>
</evidence>
<dbReference type="STRING" id="1938817.SAMN06296008_107100"/>
<keyword evidence="2" id="KW-0456">Lyase</keyword>
<reference evidence="3 4" key="1">
    <citation type="submission" date="2017-04" db="EMBL/GenBank/DDBJ databases">
        <authorList>
            <person name="Afonso C.L."/>
            <person name="Miller P.J."/>
            <person name="Scott M.A."/>
            <person name="Spackman E."/>
            <person name="Goraichik I."/>
            <person name="Dimitrov K.M."/>
            <person name="Suarez D.L."/>
            <person name="Swayne D.E."/>
        </authorList>
    </citation>
    <scope>NUCLEOTIDE SEQUENCE [LARGE SCALE GENOMIC DNA]</scope>
    <source>
        <strain evidence="3 4">VK13</strain>
    </source>
</reference>
<protein>
    <submittedName>
        <fullName evidence="3">Enoyl-CoA hydratase/carnithine racemase</fullName>
    </submittedName>
</protein>
<dbReference type="GO" id="GO:0006635">
    <property type="term" value="P:fatty acid beta-oxidation"/>
    <property type="evidence" value="ECO:0007669"/>
    <property type="project" value="TreeGrafter"/>
</dbReference>
<accession>A0A1W2A439</accession>
<dbReference type="Proteomes" id="UP000192708">
    <property type="component" value="Unassembled WGS sequence"/>
</dbReference>
<dbReference type="NCBIfam" id="NF004781">
    <property type="entry name" value="PRK06127.1"/>
    <property type="match status" value="1"/>
</dbReference>
<dbReference type="InterPro" id="IPR014748">
    <property type="entry name" value="Enoyl-CoA_hydra_C"/>
</dbReference>
<dbReference type="SUPFAM" id="SSF52096">
    <property type="entry name" value="ClpP/crotonase"/>
    <property type="match status" value="1"/>
</dbReference>
<keyword evidence="4" id="KW-1185">Reference proteome</keyword>
<dbReference type="Gene3D" id="1.10.12.10">
    <property type="entry name" value="Lyase 2-enoyl-coa Hydratase, Chain A, domain 2"/>
    <property type="match status" value="1"/>
</dbReference>
<sequence>MSNEQINVGVLDHYIENRVGYIVFNNQSKFNAVNYDMWCALPKIIDQFVRDDQVRLIVITGAGEKAFISGADISQFASKRTGDAAAEYNKATDAGYLAVVNCPKPTIAKIKGVCMGGGLGLALNCDIRICADNAKFRMPAARLGLGYSMDGLKRFVEIVGTANTADLFFSARIFDGQEAQRIGLVKQVIGIDTFEEVFNQYIELVAINAPITIAAAKQTLIELRKSASEQNAELIKSMVNACFASEDYQEGRKAFMEKRIPNFQGK</sequence>
<dbReference type="GO" id="GO:0016829">
    <property type="term" value="F:lyase activity"/>
    <property type="evidence" value="ECO:0007669"/>
    <property type="project" value="UniProtKB-KW"/>
</dbReference>
<dbReference type="Pfam" id="PF00378">
    <property type="entry name" value="ECH_1"/>
    <property type="match status" value="1"/>
</dbReference>